<evidence type="ECO:0000313" key="8">
    <source>
        <dbReference type="Proteomes" id="UP000001514"/>
    </source>
</evidence>
<proteinExistence type="inferred from homology"/>
<dbReference type="PANTHER" id="PTHR43716">
    <property type="entry name" value="D-2-HYDROXYGLUTARATE DEHYDROGENASE, MITOCHONDRIAL"/>
    <property type="match status" value="1"/>
</dbReference>
<reference evidence="7 8" key="1">
    <citation type="journal article" date="2011" name="Science">
        <title>The Selaginella genome identifies genetic changes associated with the evolution of vascular plants.</title>
        <authorList>
            <person name="Banks J.A."/>
            <person name="Nishiyama T."/>
            <person name="Hasebe M."/>
            <person name="Bowman J.L."/>
            <person name="Gribskov M."/>
            <person name="dePamphilis C."/>
            <person name="Albert V.A."/>
            <person name="Aono N."/>
            <person name="Aoyama T."/>
            <person name="Ambrose B.A."/>
            <person name="Ashton N.W."/>
            <person name="Axtell M.J."/>
            <person name="Barker E."/>
            <person name="Barker M.S."/>
            <person name="Bennetzen J.L."/>
            <person name="Bonawitz N.D."/>
            <person name="Chapple C."/>
            <person name="Cheng C."/>
            <person name="Correa L.G."/>
            <person name="Dacre M."/>
            <person name="DeBarry J."/>
            <person name="Dreyer I."/>
            <person name="Elias M."/>
            <person name="Engstrom E.M."/>
            <person name="Estelle M."/>
            <person name="Feng L."/>
            <person name="Finet C."/>
            <person name="Floyd S.K."/>
            <person name="Frommer W.B."/>
            <person name="Fujita T."/>
            <person name="Gramzow L."/>
            <person name="Gutensohn M."/>
            <person name="Harholt J."/>
            <person name="Hattori M."/>
            <person name="Heyl A."/>
            <person name="Hirai T."/>
            <person name="Hiwatashi Y."/>
            <person name="Ishikawa M."/>
            <person name="Iwata M."/>
            <person name="Karol K.G."/>
            <person name="Koehler B."/>
            <person name="Kolukisaoglu U."/>
            <person name="Kubo M."/>
            <person name="Kurata T."/>
            <person name="Lalonde S."/>
            <person name="Li K."/>
            <person name="Li Y."/>
            <person name="Litt A."/>
            <person name="Lyons E."/>
            <person name="Manning G."/>
            <person name="Maruyama T."/>
            <person name="Michael T.P."/>
            <person name="Mikami K."/>
            <person name="Miyazaki S."/>
            <person name="Morinaga S."/>
            <person name="Murata T."/>
            <person name="Mueller-Roeber B."/>
            <person name="Nelson D.R."/>
            <person name="Obara M."/>
            <person name="Oguri Y."/>
            <person name="Olmstead R.G."/>
            <person name="Onodera N."/>
            <person name="Petersen B.L."/>
            <person name="Pils B."/>
            <person name="Prigge M."/>
            <person name="Rensing S.A."/>
            <person name="Riano-Pachon D.M."/>
            <person name="Roberts A.W."/>
            <person name="Sato Y."/>
            <person name="Scheller H.V."/>
            <person name="Schulz B."/>
            <person name="Schulz C."/>
            <person name="Shakirov E.V."/>
            <person name="Shibagaki N."/>
            <person name="Shinohara N."/>
            <person name="Shippen D.E."/>
            <person name="Soerensen I."/>
            <person name="Sotooka R."/>
            <person name="Sugimoto N."/>
            <person name="Sugita M."/>
            <person name="Sumikawa N."/>
            <person name="Tanurdzic M."/>
            <person name="Theissen G."/>
            <person name="Ulvskov P."/>
            <person name="Wakazuki S."/>
            <person name="Weng J.K."/>
            <person name="Willats W.W."/>
            <person name="Wipf D."/>
            <person name="Wolf P.G."/>
            <person name="Yang L."/>
            <person name="Zimmer A.D."/>
            <person name="Zhu Q."/>
            <person name="Mitros T."/>
            <person name="Hellsten U."/>
            <person name="Loque D."/>
            <person name="Otillar R."/>
            <person name="Salamov A."/>
            <person name="Schmutz J."/>
            <person name="Shapiro H."/>
            <person name="Lindquist E."/>
            <person name="Lucas S."/>
            <person name="Rokhsar D."/>
            <person name="Grigoriev I.V."/>
        </authorList>
    </citation>
    <scope>NUCLEOTIDE SEQUENCE [LARGE SCALE GENOMIC DNA]</scope>
</reference>
<keyword evidence="5" id="KW-0560">Oxidoreductase</keyword>
<dbReference type="Pfam" id="PF02913">
    <property type="entry name" value="FAD-oxidase_C"/>
    <property type="match status" value="1"/>
</dbReference>
<keyword evidence="8" id="KW-1185">Reference proteome</keyword>
<dbReference type="SUPFAM" id="SSF55103">
    <property type="entry name" value="FAD-linked oxidases, C-terminal domain"/>
    <property type="match status" value="1"/>
</dbReference>
<evidence type="ECO:0000256" key="3">
    <source>
        <dbReference type="ARBA" id="ARBA00022630"/>
    </source>
</evidence>
<dbReference type="PANTHER" id="PTHR43716:SF1">
    <property type="entry name" value="D-2-HYDROXYGLUTARATE DEHYDROGENASE, MITOCHONDRIAL"/>
    <property type="match status" value="1"/>
</dbReference>
<comment type="similarity">
    <text evidence="2">Belongs to the FAD-binding oxidoreductase/transferase type 4 family.</text>
</comment>
<dbReference type="Gramene" id="EFJ37437">
    <property type="protein sequence ID" value="EFJ37437"/>
    <property type="gene ID" value="SELMODRAFT_8986"/>
</dbReference>
<keyword evidence="4" id="KW-0274">FAD</keyword>
<dbReference type="Gene3D" id="1.10.45.10">
    <property type="entry name" value="Vanillyl-alcohol Oxidase, Chain A, domain 4"/>
    <property type="match status" value="1"/>
</dbReference>
<gene>
    <name evidence="7" type="ORF">SELMODRAFT_8986</name>
</gene>
<dbReference type="Proteomes" id="UP000001514">
    <property type="component" value="Unassembled WGS sequence"/>
</dbReference>
<accession>D8QSH6</accession>
<dbReference type="STRING" id="88036.D8QSH6"/>
<dbReference type="InterPro" id="IPR016164">
    <property type="entry name" value="FAD-linked_Oxase-like_C"/>
</dbReference>
<dbReference type="InterPro" id="IPR004113">
    <property type="entry name" value="FAD-bd_oxidored_4_C"/>
</dbReference>
<dbReference type="InterPro" id="IPR051264">
    <property type="entry name" value="FAD-oxidored/transferase_4"/>
</dbReference>
<organism evidence="8">
    <name type="scientific">Selaginella moellendorffii</name>
    <name type="common">Spikemoss</name>
    <dbReference type="NCBI Taxonomy" id="88036"/>
    <lineage>
        <taxon>Eukaryota</taxon>
        <taxon>Viridiplantae</taxon>
        <taxon>Streptophyta</taxon>
        <taxon>Embryophyta</taxon>
        <taxon>Tracheophyta</taxon>
        <taxon>Lycopodiopsida</taxon>
        <taxon>Selaginellales</taxon>
        <taxon>Selaginellaceae</taxon>
        <taxon>Selaginella</taxon>
    </lineage>
</organism>
<dbReference type="FunFam" id="1.10.45.10:FF:000001">
    <property type="entry name" value="D-lactate dehydrogenase mitochondrial"/>
    <property type="match status" value="1"/>
</dbReference>
<evidence type="ECO:0000256" key="5">
    <source>
        <dbReference type="ARBA" id="ARBA00023002"/>
    </source>
</evidence>
<feature type="domain" description="FAD-binding oxidoreductase/transferase type 4 C-terminal" evidence="6">
    <location>
        <begin position="4"/>
        <end position="60"/>
    </location>
</feature>
<evidence type="ECO:0000256" key="4">
    <source>
        <dbReference type="ARBA" id="ARBA00022827"/>
    </source>
</evidence>
<dbReference type="AlphaFoldDB" id="D8QSH6"/>
<dbReference type="InterPro" id="IPR016171">
    <property type="entry name" value="Vanillyl_alc_oxidase_C-sub2"/>
</dbReference>
<dbReference type="EMBL" id="GL377566">
    <property type="protein sequence ID" value="EFJ37437.1"/>
    <property type="molecule type" value="Genomic_DNA"/>
</dbReference>
<dbReference type="GO" id="GO:0050660">
    <property type="term" value="F:flavin adenine dinucleotide binding"/>
    <property type="evidence" value="ECO:0007669"/>
    <property type="project" value="InterPro"/>
</dbReference>
<dbReference type="GO" id="GO:0016491">
    <property type="term" value="F:oxidoreductase activity"/>
    <property type="evidence" value="ECO:0007669"/>
    <property type="project" value="UniProtKB-KW"/>
</dbReference>
<sequence length="61" mass="6937">QLLAKIEPFVYEWTAVHKGSVSAEHGLGFMKAHAIHWSIELMRKMKAMLAPNGIFNPYKVI</sequence>
<protein>
    <recommendedName>
        <fullName evidence="6">FAD-binding oxidoreductase/transferase type 4 C-terminal domain-containing protein</fullName>
    </recommendedName>
</protein>
<comment type="cofactor">
    <cofactor evidence="1">
        <name>FAD</name>
        <dbReference type="ChEBI" id="CHEBI:57692"/>
    </cofactor>
</comment>
<feature type="non-terminal residue" evidence="7">
    <location>
        <position position="61"/>
    </location>
</feature>
<dbReference type="InParanoid" id="D8QSH6"/>
<keyword evidence="3" id="KW-0285">Flavoprotein</keyword>
<evidence type="ECO:0000256" key="1">
    <source>
        <dbReference type="ARBA" id="ARBA00001974"/>
    </source>
</evidence>
<dbReference type="KEGG" id="smo:SELMODRAFT_8986"/>
<feature type="non-terminal residue" evidence="7">
    <location>
        <position position="1"/>
    </location>
</feature>
<evidence type="ECO:0000259" key="6">
    <source>
        <dbReference type="Pfam" id="PF02913"/>
    </source>
</evidence>
<dbReference type="HOGENOM" id="CLU_208107_0_0_1"/>
<evidence type="ECO:0000256" key="2">
    <source>
        <dbReference type="ARBA" id="ARBA00008000"/>
    </source>
</evidence>
<dbReference type="eggNOG" id="KOG1232">
    <property type="taxonomic scope" value="Eukaryota"/>
</dbReference>
<name>D8QSH6_SELML</name>
<evidence type="ECO:0000313" key="7">
    <source>
        <dbReference type="EMBL" id="EFJ37437.1"/>
    </source>
</evidence>